<feature type="domain" description="AB hydrolase-1" evidence="1">
    <location>
        <begin position="35"/>
        <end position="257"/>
    </location>
</feature>
<sequence>MHSTTPTNRQRIDWRGRPVDIEYLWLNETASGPVLVFLHEGLGSIAMWRDFPARLCAATGLRGLVFSRPGYGRSTQRAPGESWAPDYLHRQAREVLPALLAALGVDARARPPWLFGHSDGGSIALLYASMFPTAGAIVAAPHIVVEDISVDGIRKTVQAYRDGGLRDRLARFHDDPDSPFLGWSDAWLDPAFRRWRIVDDIAAIDCPVLAMQGVDDEYGTLDQIRGIARVVPHAQVLEIEACGHSPHKDQPDIVIDASRRLVEASRSN</sequence>
<dbReference type="InterPro" id="IPR050266">
    <property type="entry name" value="AB_hydrolase_sf"/>
</dbReference>
<reference evidence="2 3" key="1">
    <citation type="journal article" date="2008" name="Int. J. Syst. Evol. Microbiol.">
        <title>Description of Roseateles aquatilis sp. nov. and Roseateles terrae sp. nov., in the class Betaproteobacteria, and emended description of the genus Roseateles.</title>
        <authorList>
            <person name="Gomila M."/>
            <person name="Bowien B."/>
            <person name="Falsen E."/>
            <person name="Moore E.R."/>
            <person name="Lalucat J."/>
        </authorList>
    </citation>
    <scope>NUCLEOTIDE SEQUENCE [LARGE SCALE GENOMIC DNA]</scope>
    <source>
        <strain evidence="2 3">CCUG 48205</strain>
    </source>
</reference>
<dbReference type="InterPro" id="IPR000073">
    <property type="entry name" value="AB_hydrolase_1"/>
</dbReference>
<evidence type="ECO:0000259" key="1">
    <source>
        <dbReference type="Pfam" id="PF12697"/>
    </source>
</evidence>
<name>A0A246JI94_9BURK</name>
<dbReference type="Proteomes" id="UP000197468">
    <property type="component" value="Unassembled WGS sequence"/>
</dbReference>
<dbReference type="GO" id="GO:0016787">
    <property type="term" value="F:hydrolase activity"/>
    <property type="evidence" value="ECO:0007669"/>
    <property type="project" value="UniProtKB-KW"/>
</dbReference>
<dbReference type="Gene3D" id="3.40.50.1820">
    <property type="entry name" value="alpha/beta hydrolase"/>
    <property type="match status" value="1"/>
</dbReference>
<accession>A0A246JI94</accession>
<dbReference type="Pfam" id="PF12697">
    <property type="entry name" value="Abhydrolase_6"/>
    <property type="match status" value="1"/>
</dbReference>
<protein>
    <submittedName>
        <fullName evidence="2">Alpha/beta hydrolase</fullName>
    </submittedName>
</protein>
<keyword evidence="3" id="KW-1185">Reference proteome</keyword>
<dbReference type="AlphaFoldDB" id="A0A246JI94"/>
<organism evidence="2 3">
    <name type="scientific">Roseateles aquatilis</name>
    <dbReference type="NCBI Taxonomy" id="431061"/>
    <lineage>
        <taxon>Bacteria</taxon>
        <taxon>Pseudomonadati</taxon>
        <taxon>Pseudomonadota</taxon>
        <taxon>Betaproteobacteria</taxon>
        <taxon>Burkholderiales</taxon>
        <taxon>Sphaerotilaceae</taxon>
        <taxon>Roseateles</taxon>
    </lineage>
</organism>
<gene>
    <name evidence="2" type="ORF">CDN99_08050</name>
</gene>
<dbReference type="RefSeq" id="WP_088384457.1">
    <property type="nucleotide sequence ID" value="NZ_NIOF01000002.1"/>
</dbReference>
<dbReference type="InterPro" id="IPR029058">
    <property type="entry name" value="AB_hydrolase_fold"/>
</dbReference>
<dbReference type="GO" id="GO:0016020">
    <property type="term" value="C:membrane"/>
    <property type="evidence" value="ECO:0007669"/>
    <property type="project" value="TreeGrafter"/>
</dbReference>
<evidence type="ECO:0000313" key="2">
    <source>
        <dbReference type="EMBL" id="OWQ92347.1"/>
    </source>
</evidence>
<dbReference type="SUPFAM" id="SSF53474">
    <property type="entry name" value="alpha/beta-Hydrolases"/>
    <property type="match status" value="1"/>
</dbReference>
<comment type="caution">
    <text evidence="2">The sequence shown here is derived from an EMBL/GenBank/DDBJ whole genome shotgun (WGS) entry which is preliminary data.</text>
</comment>
<evidence type="ECO:0000313" key="3">
    <source>
        <dbReference type="Proteomes" id="UP000197468"/>
    </source>
</evidence>
<proteinExistence type="predicted"/>
<dbReference type="EMBL" id="NIOF01000002">
    <property type="protein sequence ID" value="OWQ92347.1"/>
    <property type="molecule type" value="Genomic_DNA"/>
</dbReference>
<dbReference type="PANTHER" id="PTHR43798:SF33">
    <property type="entry name" value="HYDROLASE, PUTATIVE (AFU_ORTHOLOGUE AFUA_2G14860)-RELATED"/>
    <property type="match status" value="1"/>
</dbReference>
<dbReference type="OrthoDB" id="135231at2"/>
<keyword evidence="2" id="KW-0378">Hydrolase</keyword>
<dbReference type="PANTHER" id="PTHR43798">
    <property type="entry name" value="MONOACYLGLYCEROL LIPASE"/>
    <property type="match status" value="1"/>
</dbReference>